<gene>
    <name evidence="1" type="ORF">V5J35_001969</name>
</gene>
<dbReference type="Proteomes" id="UP001549366">
    <property type="component" value="Unassembled WGS sequence"/>
</dbReference>
<organism evidence="1 2">
    <name type="scientific">Endozoicomonas lisbonensis</name>
    <dbReference type="NCBI Taxonomy" id="3120522"/>
    <lineage>
        <taxon>Bacteria</taxon>
        <taxon>Pseudomonadati</taxon>
        <taxon>Pseudomonadota</taxon>
        <taxon>Gammaproteobacteria</taxon>
        <taxon>Oceanospirillales</taxon>
        <taxon>Endozoicomonadaceae</taxon>
        <taxon>Endozoicomonas</taxon>
    </lineage>
</organism>
<protein>
    <submittedName>
        <fullName evidence="1">DNA-binding protein H-NS</fullName>
    </submittedName>
</protein>
<dbReference type="RefSeq" id="WP_354011085.1">
    <property type="nucleotide sequence ID" value="NZ_JBEWTA010000001.1"/>
</dbReference>
<keyword evidence="1" id="KW-0238">DNA-binding</keyword>
<keyword evidence="2" id="KW-1185">Reference proteome</keyword>
<proteinExistence type="predicted"/>
<sequence>MSKETRFVEARLEQHKAQHTEVHNLTEVYTDIQNITLTSQHDARIKVDTVRVKFDQHDQRFD</sequence>
<dbReference type="EMBL" id="JBEWTB010000002">
    <property type="protein sequence ID" value="MET4756777.1"/>
    <property type="molecule type" value="Genomic_DNA"/>
</dbReference>
<evidence type="ECO:0000313" key="2">
    <source>
        <dbReference type="Proteomes" id="UP001549366"/>
    </source>
</evidence>
<reference evidence="1 2" key="1">
    <citation type="submission" date="2024-06" db="EMBL/GenBank/DDBJ databases">
        <title>Genomic Encyclopedia of Type Strains, Phase V (KMG-V): Genome sequencing to study the core and pangenomes of soil and plant-associated prokaryotes.</title>
        <authorList>
            <person name="Whitman W."/>
        </authorList>
    </citation>
    <scope>NUCLEOTIDE SEQUENCE [LARGE SCALE GENOMIC DNA]</scope>
    <source>
        <strain evidence="1 2">NE40</strain>
    </source>
</reference>
<name>A0ABV2SG76_9GAMM</name>
<evidence type="ECO:0000313" key="1">
    <source>
        <dbReference type="EMBL" id="MET4756777.1"/>
    </source>
</evidence>
<accession>A0ABV2SG76</accession>
<dbReference type="GO" id="GO:0003677">
    <property type="term" value="F:DNA binding"/>
    <property type="evidence" value="ECO:0007669"/>
    <property type="project" value="UniProtKB-KW"/>
</dbReference>
<comment type="caution">
    <text evidence="1">The sequence shown here is derived from an EMBL/GenBank/DDBJ whole genome shotgun (WGS) entry which is preliminary data.</text>
</comment>